<reference evidence="1 2" key="1">
    <citation type="submission" date="2015-11" db="EMBL/GenBank/DDBJ databases">
        <title>Expanding the genomic diversity of Burkholderia species for the development of highly accurate diagnostics.</title>
        <authorList>
            <person name="Sahl J."/>
            <person name="Keim P."/>
            <person name="Wagner D."/>
        </authorList>
    </citation>
    <scope>NUCLEOTIDE SEQUENCE [LARGE SCALE GENOMIC DNA]</scope>
    <source>
        <strain evidence="1 2">TSV85</strain>
    </source>
</reference>
<keyword evidence="2" id="KW-1185">Reference proteome</keyword>
<comment type="caution">
    <text evidence="1">The sequence shown here is derived from an EMBL/GenBank/DDBJ whole genome shotgun (WGS) entry which is preliminary data.</text>
</comment>
<evidence type="ECO:0000313" key="1">
    <source>
        <dbReference type="EMBL" id="KVE28885.1"/>
    </source>
</evidence>
<accession>A0A103E6A2</accession>
<dbReference type="Proteomes" id="UP000062788">
    <property type="component" value="Unassembled WGS sequence"/>
</dbReference>
<name>A0A103E6A2_9BURK</name>
<dbReference type="AlphaFoldDB" id="A0A103E6A2"/>
<organism evidence="1 2">
    <name type="scientific">Burkholderia singularis</name>
    <dbReference type="NCBI Taxonomy" id="1503053"/>
    <lineage>
        <taxon>Bacteria</taxon>
        <taxon>Pseudomonadati</taxon>
        <taxon>Pseudomonadota</taxon>
        <taxon>Betaproteobacteria</taxon>
        <taxon>Burkholderiales</taxon>
        <taxon>Burkholderiaceae</taxon>
        <taxon>Burkholderia</taxon>
        <taxon>pseudomallei group</taxon>
    </lineage>
</organism>
<gene>
    <name evidence="1" type="ORF">WS67_09340</name>
</gene>
<evidence type="ECO:0000313" key="2">
    <source>
        <dbReference type="Proteomes" id="UP000062788"/>
    </source>
</evidence>
<dbReference type="EMBL" id="LOWA01000018">
    <property type="protein sequence ID" value="KVE28885.1"/>
    <property type="molecule type" value="Genomic_DNA"/>
</dbReference>
<proteinExistence type="predicted"/>
<protein>
    <submittedName>
        <fullName evidence="1">Uncharacterized protein</fullName>
    </submittedName>
</protein>
<sequence length="61" mass="6650">MLVDQLPWAVTFGSRNVDIALYNGGTLYLGDGTSAPGKFDEISPDLHGMLFLPVKTYFSLV</sequence>